<organism evidence="1 2">
    <name type="scientific">Sulfobacillus thermosulfidooxidans (strain DSM 9293 / VKM B-1269 / AT-1)</name>
    <dbReference type="NCBI Taxonomy" id="929705"/>
    <lineage>
        <taxon>Bacteria</taxon>
        <taxon>Bacillati</taxon>
        <taxon>Bacillota</taxon>
        <taxon>Clostridia</taxon>
        <taxon>Eubacteriales</taxon>
        <taxon>Clostridiales Family XVII. Incertae Sedis</taxon>
        <taxon>Sulfobacillus</taxon>
    </lineage>
</organism>
<proteinExistence type="predicted"/>
<name>A0A1W1WAM2_SULTA</name>
<accession>A0A1W1WAM2</accession>
<evidence type="ECO:0008006" key="3">
    <source>
        <dbReference type="Google" id="ProtNLM"/>
    </source>
</evidence>
<dbReference type="AlphaFoldDB" id="A0A1W1WAM2"/>
<protein>
    <recommendedName>
        <fullName evidence="3">Peptidase S9 prolyl oligopeptidase catalytic domain-containing protein</fullName>
    </recommendedName>
</protein>
<keyword evidence="2" id="KW-1185">Reference proteome</keyword>
<dbReference type="OrthoDB" id="2083083at2"/>
<dbReference type="Proteomes" id="UP000192660">
    <property type="component" value="Unassembled WGS sequence"/>
</dbReference>
<dbReference type="SUPFAM" id="SSF53474">
    <property type="entry name" value="alpha/beta-Hydrolases"/>
    <property type="match status" value="1"/>
</dbReference>
<gene>
    <name evidence="1" type="ORF">SAMN00768000_1014</name>
</gene>
<dbReference type="STRING" id="28034.BFX07_00210"/>
<reference evidence="2" key="1">
    <citation type="submission" date="2017-04" db="EMBL/GenBank/DDBJ databases">
        <authorList>
            <person name="Varghese N."/>
            <person name="Submissions S."/>
        </authorList>
    </citation>
    <scope>NUCLEOTIDE SEQUENCE [LARGE SCALE GENOMIC DNA]</scope>
    <source>
        <strain evidence="2">DSM 9293</strain>
    </source>
</reference>
<evidence type="ECO:0000313" key="1">
    <source>
        <dbReference type="EMBL" id="SMC03295.1"/>
    </source>
</evidence>
<dbReference type="RefSeq" id="WP_020374255.1">
    <property type="nucleotide sequence ID" value="NZ_FWWY01000001.1"/>
</dbReference>
<evidence type="ECO:0000313" key="2">
    <source>
        <dbReference type="Proteomes" id="UP000192660"/>
    </source>
</evidence>
<sequence length="228" mass="25580">MNNPVGTKESILVISDFPQKASSSLVSSLGFEDSTPNHEEITVLNLGGKERLAVPDVFYDGYIQVLTDARKHVGQWIDTVDSPLLIGLGLGGLVALWACADNRQAPVRGIVAIGSTPHLEFLKDRHPYYDWPADTVKKTLLDWDVSYKVPRIGSRHVLLLHGDHDQVIGANWIEEFFLLATGVSRFPDHWEYHRIRGLGHDWDHEGQAVQEARQYLHAFRKKIATLVG</sequence>
<dbReference type="InterPro" id="IPR029058">
    <property type="entry name" value="AB_hydrolase_fold"/>
</dbReference>
<dbReference type="EMBL" id="FWWY01000001">
    <property type="protein sequence ID" value="SMC03295.1"/>
    <property type="molecule type" value="Genomic_DNA"/>
</dbReference>
<dbReference type="Gene3D" id="3.40.50.1820">
    <property type="entry name" value="alpha/beta hydrolase"/>
    <property type="match status" value="1"/>
</dbReference>